<dbReference type="InterPro" id="IPR011662">
    <property type="entry name" value="Secretin/TonB_short_N"/>
</dbReference>
<evidence type="ECO:0000256" key="10">
    <source>
        <dbReference type="PROSITE-ProRule" id="PRU01360"/>
    </source>
</evidence>
<dbReference type="InterPro" id="IPR000531">
    <property type="entry name" value="Beta-barrel_TonB"/>
</dbReference>
<dbReference type="InterPro" id="IPR023996">
    <property type="entry name" value="TonB-dep_OMP_SusC/RagA"/>
</dbReference>
<dbReference type="Gene3D" id="2.170.130.10">
    <property type="entry name" value="TonB-dependent receptor, plug domain"/>
    <property type="match status" value="1"/>
</dbReference>
<dbReference type="Gene3D" id="2.60.40.1120">
    <property type="entry name" value="Carboxypeptidase-like, regulatory domain"/>
    <property type="match status" value="1"/>
</dbReference>
<feature type="transmembrane region" description="Helical" evidence="12">
    <location>
        <begin position="27"/>
        <end position="47"/>
    </location>
</feature>
<dbReference type="NCBIfam" id="TIGR04057">
    <property type="entry name" value="SusC_RagA_signa"/>
    <property type="match status" value="1"/>
</dbReference>
<dbReference type="GO" id="GO:0009279">
    <property type="term" value="C:cell outer membrane"/>
    <property type="evidence" value="ECO:0007669"/>
    <property type="project" value="UniProtKB-SubCell"/>
</dbReference>
<dbReference type="Proteomes" id="UP000627292">
    <property type="component" value="Unassembled WGS sequence"/>
</dbReference>
<accession>A0A917IU10</accession>
<keyword evidence="4" id="KW-0410">Iron transport</keyword>
<evidence type="ECO:0000256" key="9">
    <source>
        <dbReference type="ARBA" id="ARBA00023237"/>
    </source>
</evidence>
<evidence type="ECO:0000256" key="7">
    <source>
        <dbReference type="ARBA" id="ARBA00023077"/>
    </source>
</evidence>
<evidence type="ECO:0000256" key="4">
    <source>
        <dbReference type="ARBA" id="ARBA00022496"/>
    </source>
</evidence>
<dbReference type="Pfam" id="PF00593">
    <property type="entry name" value="TonB_dep_Rec_b-barrel"/>
    <property type="match status" value="1"/>
</dbReference>
<dbReference type="Pfam" id="PF13715">
    <property type="entry name" value="CarbopepD_reg_2"/>
    <property type="match status" value="1"/>
</dbReference>
<feature type="domain" description="Secretin/TonB short N-terminal" evidence="14">
    <location>
        <begin position="76"/>
        <end position="127"/>
    </location>
</feature>
<evidence type="ECO:0000313" key="17">
    <source>
        <dbReference type="Proteomes" id="UP000627292"/>
    </source>
</evidence>
<dbReference type="Gene3D" id="2.40.170.20">
    <property type="entry name" value="TonB-dependent receptor, beta-barrel domain"/>
    <property type="match status" value="1"/>
</dbReference>
<dbReference type="PROSITE" id="PS52016">
    <property type="entry name" value="TONB_DEPENDENT_REC_3"/>
    <property type="match status" value="1"/>
</dbReference>
<evidence type="ECO:0000256" key="5">
    <source>
        <dbReference type="ARBA" id="ARBA00022692"/>
    </source>
</evidence>
<evidence type="ECO:0000256" key="11">
    <source>
        <dbReference type="RuleBase" id="RU003357"/>
    </source>
</evidence>
<reference evidence="16" key="1">
    <citation type="journal article" date="2014" name="Int. J. Syst. Evol. Microbiol.">
        <title>Complete genome sequence of Corynebacterium casei LMG S-19264T (=DSM 44701T), isolated from a smear-ripened cheese.</title>
        <authorList>
            <consortium name="US DOE Joint Genome Institute (JGI-PGF)"/>
            <person name="Walter F."/>
            <person name="Albersmeier A."/>
            <person name="Kalinowski J."/>
            <person name="Ruckert C."/>
        </authorList>
    </citation>
    <scope>NUCLEOTIDE SEQUENCE</scope>
    <source>
        <strain evidence="16">CGMCC 1.15290</strain>
    </source>
</reference>
<dbReference type="InterPro" id="IPR037066">
    <property type="entry name" value="Plug_dom_sf"/>
</dbReference>
<dbReference type="AlphaFoldDB" id="A0A917IU10"/>
<keyword evidence="3 10" id="KW-1134">Transmembrane beta strand</keyword>
<evidence type="ECO:0000259" key="15">
    <source>
        <dbReference type="Pfam" id="PF07715"/>
    </source>
</evidence>
<keyword evidence="9 10" id="KW-0998">Cell outer membrane</keyword>
<evidence type="ECO:0000259" key="13">
    <source>
        <dbReference type="Pfam" id="PF00593"/>
    </source>
</evidence>
<keyword evidence="6" id="KW-0408">Iron</keyword>
<evidence type="ECO:0000256" key="8">
    <source>
        <dbReference type="ARBA" id="ARBA00023136"/>
    </source>
</evidence>
<comment type="caution">
    <text evidence="16">The sequence shown here is derived from an EMBL/GenBank/DDBJ whole genome shotgun (WGS) entry which is preliminary data.</text>
</comment>
<comment type="subcellular location">
    <subcellularLocation>
        <location evidence="1 10">Cell outer membrane</location>
        <topology evidence="1 10">Multi-pass membrane protein</topology>
    </subcellularLocation>
</comment>
<keyword evidence="2 10" id="KW-0813">Transport</keyword>
<feature type="domain" description="TonB-dependent receptor-like beta-barrel" evidence="13">
    <location>
        <begin position="558"/>
        <end position="1007"/>
    </location>
</feature>
<dbReference type="InterPro" id="IPR023997">
    <property type="entry name" value="TonB-dep_OMP_SusC/RagA_CS"/>
</dbReference>
<dbReference type="EMBL" id="BMIB01000002">
    <property type="protein sequence ID" value="GGH63551.1"/>
    <property type="molecule type" value="Genomic_DNA"/>
</dbReference>
<dbReference type="InterPro" id="IPR039426">
    <property type="entry name" value="TonB-dep_rcpt-like"/>
</dbReference>
<evidence type="ECO:0000256" key="2">
    <source>
        <dbReference type="ARBA" id="ARBA00022448"/>
    </source>
</evidence>
<protein>
    <submittedName>
        <fullName evidence="16">SusC/RagA family TonB-linked outer membrane protein</fullName>
    </submittedName>
</protein>
<reference evidence="16" key="2">
    <citation type="submission" date="2020-09" db="EMBL/GenBank/DDBJ databases">
        <authorList>
            <person name="Sun Q."/>
            <person name="Zhou Y."/>
        </authorList>
    </citation>
    <scope>NUCLEOTIDE SEQUENCE</scope>
    <source>
        <strain evidence="16">CGMCC 1.15290</strain>
    </source>
</reference>
<keyword evidence="5 10" id="KW-0812">Transmembrane</keyword>
<evidence type="ECO:0000256" key="12">
    <source>
        <dbReference type="SAM" id="Phobius"/>
    </source>
</evidence>
<dbReference type="NCBIfam" id="TIGR04056">
    <property type="entry name" value="OMP_RagA_SusC"/>
    <property type="match status" value="1"/>
</dbReference>
<proteinExistence type="inferred from homology"/>
<feature type="domain" description="TonB-dependent receptor plug" evidence="15">
    <location>
        <begin position="248"/>
        <end position="377"/>
    </location>
</feature>
<dbReference type="GO" id="GO:0006826">
    <property type="term" value="P:iron ion transport"/>
    <property type="evidence" value="ECO:0007669"/>
    <property type="project" value="UniProtKB-KW"/>
</dbReference>
<dbReference type="Pfam" id="PF07660">
    <property type="entry name" value="STN"/>
    <property type="match status" value="1"/>
</dbReference>
<gene>
    <name evidence="16" type="ORF">GCM10011379_14580</name>
</gene>
<dbReference type="InterPro" id="IPR036942">
    <property type="entry name" value="Beta-barrel_TonB_sf"/>
</dbReference>
<dbReference type="RefSeq" id="WP_188951370.1">
    <property type="nucleotide sequence ID" value="NZ_BMIB01000002.1"/>
</dbReference>
<name>A0A917IU10_9BACT</name>
<dbReference type="SUPFAM" id="SSF49464">
    <property type="entry name" value="Carboxypeptidase regulatory domain-like"/>
    <property type="match status" value="1"/>
</dbReference>
<keyword evidence="8 10" id="KW-0472">Membrane</keyword>
<sequence length="1152" mass="125839">MQLNAFGKGRVLHGRKQRGRVPEFKKLLLMQLKLMPVLLMMGLSVWAGGFSQTVSLKAKEMPLQQVLNQVKEQTGYLFFYDGAVMKDVKPVTINASNMPLQSFLEAVLKNQPVNYNIQHTTIILSRKPQKQAAIEKTVAEVMAAPPPPVDFHGRVTDSTGAPLQGAAVAIKGTKRGTTTDAYGYFTLTGLDEKAVLVITYAGYINREIALTADNAGFKNGQRLFIVLSRSDNMLDELQIIAYGQTSRRMNTGNVSTVKAKDIEKAPVNNPLLAIAGRVPGIIITQSTGFAGAGVQVQVQGQSSIAQGTTPFYVIDGVPFIQATLAPLSGIQGNSGAGTGGGYSNPFSFINPQDIESIDVLKDADATAIYGSRAAAGAILITTKKGKAGKTSLSVNVQQGYGEVAKKMKNLNTEQYLAMRKDAYTIAGQPVPGAGTTPTSTNYDLTWWDQNRYTDWQKELIGGKAGYSDVQMTATGGNATTQLLLGANYHRETTVMPGNFSYKRGGVHFNMSHSSADQRFKMSFGGSYNTDNNQLPGADLTGLAMRTPPNAPALYDSAGKLNWGALPSGIETFTNPIRYTVSKYKSSNISAQGNAEIAYRVWNTLTLKSTFGYTSLQSDELVTTPQTYSAPSNTNNNRSASVSDKKVTNWIIEPQLTWQLKKSYGKLDVLLGTTFQNSKSYLLALAGTGFGSDGQLNNLYAATSVAPTNSIQDNYNYNAVFGRVNYNYRDRYILNLTARRDGSSRFGSNNLFNTFYGAGAAWLFSRETWMEQLPFISFGKLRVSYGTTGNDQIGNYSFMSLYSSFAPAVAYGGGSTLRVSRLSNPGLQWEETKKFNAGIDLGFFADRLLLNVNYYNNRSGNQLLNYKLPIVTGFTSILRNFPATVQNSGIEMVINTDNIRSRNFKWSTSLNLTIPRNKLIAFQGLATSSYANQLITGKPLQIVKTFAYAGVDAATGRYRYEKPDKTLVEIPGINRDETQITDRTQRFYGGLQNTLSYKGFSLDFLLQFTRQKGYDDTKFGYTTPGLFGTLGVSGNQPVSVLNNYWRQAGEAATLQQLNPGNITALGTGFSYASNIINSATWTDASFVRLKNLSFSYTLPASFTKAAYMQQARLYVQGQNLFTVTGYKGLDPETQSASVLPPLRVITFGAQVTF</sequence>
<keyword evidence="7 11" id="KW-0798">TonB box</keyword>
<comment type="similarity">
    <text evidence="10 11">Belongs to the TonB-dependent receptor family.</text>
</comment>
<dbReference type="InterPro" id="IPR008969">
    <property type="entry name" value="CarboxyPept-like_regulatory"/>
</dbReference>
<dbReference type="InterPro" id="IPR012910">
    <property type="entry name" value="Plug_dom"/>
</dbReference>
<keyword evidence="4" id="KW-0406">Ion transport</keyword>
<dbReference type="SUPFAM" id="SSF56935">
    <property type="entry name" value="Porins"/>
    <property type="match status" value="1"/>
</dbReference>
<evidence type="ECO:0000313" key="16">
    <source>
        <dbReference type="EMBL" id="GGH63551.1"/>
    </source>
</evidence>
<evidence type="ECO:0000256" key="3">
    <source>
        <dbReference type="ARBA" id="ARBA00022452"/>
    </source>
</evidence>
<organism evidence="16 17">
    <name type="scientific">Filimonas zeae</name>
    <dbReference type="NCBI Taxonomy" id="1737353"/>
    <lineage>
        <taxon>Bacteria</taxon>
        <taxon>Pseudomonadati</taxon>
        <taxon>Bacteroidota</taxon>
        <taxon>Chitinophagia</taxon>
        <taxon>Chitinophagales</taxon>
        <taxon>Chitinophagaceae</taxon>
        <taxon>Filimonas</taxon>
    </lineage>
</organism>
<keyword evidence="12" id="KW-1133">Transmembrane helix</keyword>
<dbReference type="Pfam" id="PF07715">
    <property type="entry name" value="Plug"/>
    <property type="match status" value="1"/>
</dbReference>
<evidence type="ECO:0000256" key="6">
    <source>
        <dbReference type="ARBA" id="ARBA00023004"/>
    </source>
</evidence>
<keyword evidence="17" id="KW-1185">Reference proteome</keyword>
<dbReference type="Gene3D" id="3.55.50.30">
    <property type="match status" value="1"/>
</dbReference>
<evidence type="ECO:0000256" key="1">
    <source>
        <dbReference type="ARBA" id="ARBA00004571"/>
    </source>
</evidence>
<evidence type="ECO:0000259" key="14">
    <source>
        <dbReference type="Pfam" id="PF07660"/>
    </source>
</evidence>